<dbReference type="GO" id="GO:0006564">
    <property type="term" value="P:L-serine biosynthetic process"/>
    <property type="evidence" value="ECO:0007669"/>
    <property type="project" value="UniProtKB-UniRule"/>
</dbReference>
<evidence type="ECO:0000256" key="6">
    <source>
        <dbReference type="ARBA" id="ARBA00023027"/>
    </source>
</evidence>
<organism evidence="12 13">
    <name type="scientific">Desulfuromonas thiophila</name>
    <dbReference type="NCBI Taxonomy" id="57664"/>
    <lineage>
        <taxon>Bacteria</taxon>
        <taxon>Pseudomonadati</taxon>
        <taxon>Thermodesulfobacteriota</taxon>
        <taxon>Desulfuromonadia</taxon>
        <taxon>Desulfuromonadales</taxon>
        <taxon>Desulfuromonadaceae</taxon>
        <taxon>Desulfuromonas</taxon>
    </lineage>
</organism>
<dbReference type="InterPro" id="IPR050857">
    <property type="entry name" value="D-2-hydroxyacid_DH"/>
</dbReference>
<dbReference type="Gene3D" id="3.30.70.260">
    <property type="match status" value="1"/>
</dbReference>
<comment type="function">
    <text evidence="1">Catalyzes the reversible oxidation of 3-phospho-D-glycerate to 3-phosphonooxypyruvate, the first step of the phosphorylated L-serine biosynthesis pathway. Also catalyzes the reversible oxidation of 2-hydroxyglutarate to 2-oxoglutarate.</text>
</comment>
<dbReference type="CDD" id="cd04902">
    <property type="entry name" value="ACT_3PGDH-xct"/>
    <property type="match status" value="1"/>
</dbReference>
<dbReference type="UniPathway" id="UPA00135">
    <property type="reaction ID" value="UER00196"/>
</dbReference>
<dbReference type="InterPro" id="IPR029753">
    <property type="entry name" value="D-isomer_DH_CS"/>
</dbReference>
<dbReference type="Gene3D" id="3.40.50.720">
    <property type="entry name" value="NAD(P)-binding Rossmann-like Domain"/>
    <property type="match status" value="2"/>
</dbReference>
<gene>
    <name evidence="12" type="ORF">SAMN05661003_103224</name>
</gene>
<dbReference type="InterPro" id="IPR045626">
    <property type="entry name" value="PGDH_ASB_dom"/>
</dbReference>
<dbReference type="GO" id="GO:0004617">
    <property type="term" value="F:phosphoglycerate dehydrogenase activity"/>
    <property type="evidence" value="ECO:0007669"/>
    <property type="project" value="UniProtKB-UniRule"/>
</dbReference>
<dbReference type="InterPro" id="IPR006236">
    <property type="entry name" value="PGDH"/>
</dbReference>
<dbReference type="AlphaFoldDB" id="A0A1G7A1S4"/>
<dbReference type="InterPro" id="IPR029009">
    <property type="entry name" value="ASB_dom_sf"/>
</dbReference>
<dbReference type="PROSITE" id="PS00670">
    <property type="entry name" value="D_2_HYDROXYACID_DH_2"/>
    <property type="match status" value="1"/>
</dbReference>
<evidence type="ECO:0000256" key="7">
    <source>
        <dbReference type="ARBA" id="ARBA00023299"/>
    </source>
</evidence>
<dbReference type="InterPro" id="IPR006140">
    <property type="entry name" value="D-isomer_DH_NAD-bd"/>
</dbReference>
<dbReference type="NCBIfam" id="TIGR01327">
    <property type="entry name" value="PGDH"/>
    <property type="match status" value="1"/>
</dbReference>
<keyword evidence="6 10" id="KW-0520">NAD</keyword>
<dbReference type="STRING" id="57664.SAMN05661003_103224"/>
<dbReference type="SUPFAM" id="SSF51735">
    <property type="entry name" value="NAD(P)-binding Rossmann-fold domains"/>
    <property type="match status" value="1"/>
</dbReference>
<dbReference type="OrthoDB" id="9793626at2"/>
<dbReference type="PROSITE" id="PS51671">
    <property type="entry name" value="ACT"/>
    <property type="match status" value="1"/>
</dbReference>
<dbReference type="FunFam" id="3.40.50.720:FF:000021">
    <property type="entry name" value="D-3-phosphoglycerate dehydrogenase"/>
    <property type="match status" value="1"/>
</dbReference>
<dbReference type="SUPFAM" id="SSF55021">
    <property type="entry name" value="ACT-like"/>
    <property type="match status" value="1"/>
</dbReference>
<dbReference type="InterPro" id="IPR036291">
    <property type="entry name" value="NAD(P)-bd_dom_sf"/>
</dbReference>
<dbReference type="EC" id="1.1.1.95" evidence="10"/>
<accession>A0A1G7A1S4</accession>
<evidence type="ECO:0000259" key="11">
    <source>
        <dbReference type="PROSITE" id="PS51671"/>
    </source>
</evidence>
<evidence type="ECO:0000256" key="5">
    <source>
        <dbReference type="ARBA" id="ARBA00023002"/>
    </source>
</evidence>
<evidence type="ECO:0000256" key="4">
    <source>
        <dbReference type="ARBA" id="ARBA00021582"/>
    </source>
</evidence>
<proteinExistence type="inferred from homology"/>
<dbReference type="Pfam" id="PF01842">
    <property type="entry name" value="ACT"/>
    <property type="match status" value="1"/>
</dbReference>
<dbReference type="PANTHER" id="PTHR42789:SF1">
    <property type="entry name" value="D-ISOMER SPECIFIC 2-HYDROXYACID DEHYDROGENASE FAMILY PROTEIN (AFU_ORTHOLOGUE AFUA_6G10090)"/>
    <property type="match status" value="1"/>
</dbReference>
<evidence type="ECO:0000313" key="13">
    <source>
        <dbReference type="Proteomes" id="UP000243205"/>
    </source>
</evidence>
<feature type="domain" description="ACT" evidence="11">
    <location>
        <begin position="455"/>
        <end position="527"/>
    </location>
</feature>
<evidence type="ECO:0000313" key="12">
    <source>
        <dbReference type="EMBL" id="SDE08583.1"/>
    </source>
</evidence>
<dbReference type="EMBL" id="FNAQ01000003">
    <property type="protein sequence ID" value="SDE08583.1"/>
    <property type="molecule type" value="Genomic_DNA"/>
</dbReference>
<keyword evidence="10" id="KW-0028">Amino-acid biosynthesis</keyword>
<keyword evidence="13" id="KW-1185">Reference proteome</keyword>
<dbReference type="InterPro" id="IPR045865">
    <property type="entry name" value="ACT-like_dom_sf"/>
</dbReference>
<comment type="pathway">
    <text evidence="2 10">Amino-acid biosynthesis; L-serine biosynthesis; L-serine from 3-phospho-D-glycerate: step 1/3.</text>
</comment>
<evidence type="ECO:0000256" key="8">
    <source>
        <dbReference type="ARBA" id="ARBA00048126"/>
    </source>
</evidence>
<sequence length="528" mass="56772">MNVLVCDTFSAEGLQLLRDTAGLQLDYQPGIRPEQLLERIATTDALLVRGGTAVTAELMAAAPRLKIIARAGIGVENIDLAAANRQGIVVTNTPTGSTTTMAEHAIAMMLSLARRIPQASLAVKQGRWQSAPFTGTDIYGKTLGLIGGGKIARRVIEYAHGLHMDVNLYDPYLSEEVIKRLGARKVSLDTLLATADFLSLHVPLNLETEHLLNARTFARLKKGCYLVNCALGGLIDEEALLQALQDGTLAGAALDTFAVEPPAIDNPLLQLDNVICTPHLRAATAEAQINVTRQAAQQVIDYLYSGIVRNALNVPSVNADLLDSLRPYLELAERLGSLLAQMLHKPFSSIRIEYAGSLVQHPTEPLTTALLKGLLTPIIGSRINYVNAPHIVRERGISVTETRTNIAQGFSNMIRLTVCGDEGSQSVSGALFGGDECRIVGIDEYEVEGLPVGHLLVIKNEDRPGVLALLGTALAQADINVAMMNLSRRKSGGKAVSLLTVDQAVPEAVMRQLRADDRILSALQVYLP</sequence>
<comment type="catalytic activity">
    <reaction evidence="8">
        <text>(R)-2-hydroxyglutarate + NAD(+) = 2-oxoglutarate + NADH + H(+)</text>
        <dbReference type="Rhea" id="RHEA:49612"/>
        <dbReference type="ChEBI" id="CHEBI:15378"/>
        <dbReference type="ChEBI" id="CHEBI:15801"/>
        <dbReference type="ChEBI" id="CHEBI:16810"/>
        <dbReference type="ChEBI" id="CHEBI:57540"/>
        <dbReference type="ChEBI" id="CHEBI:57945"/>
        <dbReference type="EC" id="1.1.1.399"/>
    </reaction>
</comment>
<dbReference type="Pfam" id="PF02826">
    <property type="entry name" value="2-Hacid_dh_C"/>
    <property type="match status" value="1"/>
</dbReference>
<reference evidence="13" key="1">
    <citation type="submission" date="2016-10" db="EMBL/GenBank/DDBJ databases">
        <authorList>
            <person name="Varghese N."/>
            <person name="Submissions S."/>
        </authorList>
    </citation>
    <scope>NUCLEOTIDE SEQUENCE [LARGE SCALE GENOMIC DNA]</scope>
    <source>
        <strain evidence="13">DSM 8987</strain>
    </source>
</reference>
<keyword evidence="5 10" id="KW-0560">Oxidoreductase</keyword>
<dbReference type="SUPFAM" id="SSF52283">
    <property type="entry name" value="Formate/glycerate dehydrogenase catalytic domain-like"/>
    <property type="match status" value="1"/>
</dbReference>
<dbReference type="GO" id="GO:0051287">
    <property type="term" value="F:NAD binding"/>
    <property type="evidence" value="ECO:0007669"/>
    <property type="project" value="UniProtKB-UniRule"/>
</dbReference>
<evidence type="ECO:0000256" key="10">
    <source>
        <dbReference type="RuleBase" id="RU363003"/>
    </source>
</evidence>
<name>A0A1G7A1S4_9BACT</name>
<dbReference type="Gene3D" id="3.30.1330.90">
    <property type="entry name" value="D-3-phosphoglycerate dehydrogenase, domain 3"/>
    <property type="match status" value="1"/>
</dbReference>
<dbReference type="CDD" id="cd12173">
    <property type="entry name" value="PGDH_4"/>
    <property type="match status" value="1"/>
</dbReference>
<dbReference type="RefSeq" id="WP_092076877.1">
    <property type="nucleotide sequence ID" value="NZ_FNAQ01000003.1"/>
</dbReference>
<dbReference type="FunFam" id="3.30.1330.90:FF:000003">
    <property type="entry name" value="D-3-phosphoglycerate dehydrogenase"/>
    <property type="match status" value="1"/>
</dbReference>
<dbReference type="SUPFAM" id="SSF143548">
    <property type="entry name" value="Serine metabolism enzymes domain"/>
    <property type="match status" value="1"/>
</dbReference>
<keyword evidence="7 10" id="KW-0718">Serine biosynthesis</keyword>
<dbReference type="PANTHER" id="PTHR42789">
    <property type="entry name" value="D-ISOMER SPECIFIC 2-HYDROXYACID DEHYDROGENASE FAMILY PROTEIN (AFU_ORTHOLOGUE AFUA_6G10090)"/>
    <property type="match status" value="1"/>
</dbReference>
<dbReference type="Proteomes" id="UP000243205">
    <property type="component" value="Unassembled WGS sequence"/>
</dbReference>
<dbReference type="Pfam" id="PF19304">
    <property type="entry name" value="PGDH_inter"/>
    <property type="match status" value="1"/>
</dbReference>
<dbReference type="InterPro" id="IPR006139">
    <property type="entry name" value="D-isomer_2_OHA_DH_cat_dom"/>
</dbReference>
<comment type="similarity">
    <text evidence="3 10">Belongs to the D-isomer specific 2-hydroxyacid dehydrogenase family.</text>
</comment>
<evidence type="ECO:0000256" key="1">
    <source>
        <dbReference type="ARBA" id="ARBA00003800"/>
    </source>
</evidence>
<dbReference type="Pfam" id="PF00389">
    <property type="entry name" value="2-Hacid_dh"/>
    <property type="match status" value="1"/>
</dbReference>
<protein>
    <recommendedName>
        <fullName evidence="4 10">D-3-phosphoglycerate dehydrogenase</fullName>
        <ecNumber evidence="10">1.1.1.95</ecNumber>
    </recommendedName>
</protein>
<evidence type="ECO:0000256" key="2">
    <source>
        <dbReference type="ARBA" id="ARBA00005216"/>
    </source>
</evidence>
<comment type="catalytic activity">
    <reaction evidence="9 10">
        <text>(2R)-3-phosphoglycerate + NAD(+) = 3-phosphooxypyruvate + NADH + H(+)</text>
        <dbReference type="Rhea" id="RHEA:12641"/>
        <dbReference type="ChEBI" id="CHEBI:15378"/>
        <dbReference type="ChEBI" id="CHEBI:18110"/>
        <dbReference type="ChEBI" id="CHEBI:57540"/>
        <dbReference type="ChEBI" id="CHEBI:57945"/>
        <dbReference type="ChEBI" id="CHEBI:58272"/>
        <dbReference type="EC" id="1.1.1.95"/>
    </reaction>
</comment>
<evidence type="ECO:0000256" key="3">
    <source>
        <dbReference type="ARBA" id="ARBA00005854"/>
    </source>
</evidence>
<evidence type="ECO:0000256" key="9">
    <source>
        <dbReference type="ARBA" id="ARBA00048731"/>
    </source>
</evidence>
<dbReference type="InterPro" id="IPR002912">
    <property type="entry name" value="ACT_dom"/>
</dbReference>